<dbReference type="RefSeq" id="XP_023627226.1">
    <property type="nucleotide sequence ID" value="XM_023771458.1"/>
</dbReference>
<dbReference type="GeneID" id="35601337"/>
<evidence type="ECO:0000313" key="2">
    <source>
        <dbReference type="EMBL" id="CZT20337.1"/>
    </source>
</evidence>
<reference evidence="2 3" key="1">
    <citation type="submission" date="2016-03" db="EMBL/GenBank/DDBJ databases">
        <authorList>
            <person name="Ploux O."/>
        </authorList>
    </citation>
    <scope>NUCLEOTIDE SEQUENCE [LARGE SCALE GENOMIC DNA]</scope>
    <source>
        <strain evidence="2 3">URUG2</strain>
    </source>
</reference>
<evidence type="ECO:0000313" key="3">
    <source>
        <dbReference type="Proteomes" id="UP000225277"/>
    </source>
</evidence>
<evidence type="ECO:0008006" key="4">
    <source>
        <dbReference type="Google" id="ProtNLM"/>
    </source>
</evidence>
<name>A0A2D3V6K1_9PEZI</name>
<feature type="region of interest" description="Disordered" evidence="1">
    <location>
        <begin position="99"/>
        <end position="141"/>
    </location>
</feature>
<protein>
    <recommendedName>
        <fullName evidence="4">Only prolin and serin are matching in the corresponding protein</fullName>
    </recommendedName>
</protein>
<proteinExistence type="predicted"/>
<feature type="region of interest" description="Disordered" evidence="1">
    <location>
        <begin position="1"/>
        <end position="86"/>
    </location>
</feature>
<feature type="compositionally biased region" description="Polar residues" evidence="1">
    <location>
        <begin position="258"/>
        <end position="279"/>
    </location>
</feature>
<evidence type="ECO:0000256" key="1">
    <source>
        <dbReference type="SAM" id="MobiDB-lite"/>
    </source>
</evidence>
<dbReference type="Proteomes" id="UP000225277">
    <property type="component" value="Unassembled WGS sequence"/>
</dbReference>
<dbReference type="OrthoDB" id="3882058at2759"/>
<feature type="compositionally biased region" description="Polar residues" evidence="1">
    <location>
        <begin position="208"/>
        <end position="219"/>
    </location>
</feature>
<sequence length="506" mass="54958">MPSAGSPYYVSLSHSHSRDSSTESNASSPVTPTFSARGHGRFPSSNSSLVTSPDSPGAAPKSTLDDLVEEPAERDDRGSSDDLDEPLCICDTPLCAHRQSTASQSSIIPLPTPEWSPGDDYFSEGDGQLPGEPETKRRRSGEFTFTDSFAARLSRRFPSFRKRFTSHAPTSTLSTPSLRSAPHSRSASLKVKSTRSLVTSGVYDSRTIKTPASSPVSQQAHDRSVSPPSVRASSRATVQPREISLVSPDEDPIDRQELSSTPLLPPTMTNYFSDSSEAVQSPLQSPTVAAPSVAASIVNTPTSTPIINGFPTPPLSARASAASLNKSRSSHVLQPSSEIPALVIAEESDPWAIKLGHANFHISPEPYLPDICDAQSCSRLRDDWEAARVQYMRQAARTSEHFGVTSDIYRFTEEKWAEIDAEWRSNHEKACAEAQANGDIMPFQPLAKTQPVSKLPSLQDPQRPSKFPAVSEIVGPMVSYAKINHERPPSKKPSFLKIFTNFGSRK</sequence>
<keyword evidence="3" id="KW-1185">Reference proteome</keyword>
<organism evidence="2 3">
    <name type="scientific">Ramularia collo-cygni</name>
    <dbReference type="NCBI Taxonomy" id="112498"/>
    <lineage>
        <taxon>Eukaryota</taxon>
        <taxon>Fungi</taxon>
        <taxon>Dikarya</taxon>
        <taxon>Ascomycota</taxon>
        <taxon>Pezizomycotina</taxon>
        <taxon>Dothideomycetes</taxon>
        <taxon>Dothideomycetidae</taxon>
        <taxon>Mycosphaerellales</taxon>
        <taxon>Mycosphaerellaceae</taxon>
        <taxon>Ramularia</taxon>
    </lineage>
</organism>
<feature type="compositionally biased region" description="Polar residues" evidence="1">
    <location>
        <begin position="25"/>
        <end position="34"/>
    </location>
</feature>
<feature type="compositionally biased region" description="Low complexity" evidence="1">
    <location>
        <begin position="166"/>
        <end position="181"/>
    </location>
</feature>
<feature type="compositionally biased region" description="Polar residues" evidence="1">
    <location>
        <begin position="43"/>
        <end position="54"/>
    </location>
</feature>
<dbReference type="EMBL" id="FJUY01000009">
    <property type="protein sequence ID" value="CZT20337.1"/>
    <property type="molecule type" value="Genomic_DNA"/>
</dbReference>
<gene>
    <name evidence="2" type="ORF">RCC_06196</name>
</gene>
<feature type="compositionally biased region" description="Low complexity" evidence="1">
    <location>
        <begin position="225"/>
        <end position="236"/>
    </location>
</feature>
<accession>A0A2D3V6K1</accession>
<feature type="region of interest" description="Disordered" evidence="1">
    <location>
        <begin position="166"/>
        <end position="279"/>
    </location>
</feature>
<dbReference type="AlphaFoldDB" id="A0A2D3V6K1"/>